<feature type="binding site" evidence="4">
    <location>
        <position position="219"/>
    </location>
    <ligand>
        <name>[4Fe-4S] cluster</name>
        <dbReference type="ChEBI" id="CHEBI:49883"/>
    </ligand>
</feature>
<evidence type="ECO:0000256" key="2">
    <source>
        <dbReference type="ARBA" id="ARBA00023002"/>
    </source>
</evidence>
<dbReference type="PANTHER" id="PTHR46509">
    <property type="entry name" value="PHOSPHOADENOSINE PHOSPHOSULFATE REDUCTASE"/>
    <property type="match status" value="1"/>
</dbReference>
<dbReference type="NCBIfam" id="TIGR00434">
    <property type="entry name" value="cysH"/>
    <property type="match status" value="1"/>
</dbReference>
<evidence type="ECO:0000256" key="3">
    <source>
        <dbReference type="ARBA" id="ARBA00024327"/>
    </source>
</evidence>
<keyword evidence="4" id="KW-0408">Iron</keyword>
<dbReference type="PANTHER" id="PTHR46509:SF1">
    <property type="entry name" value="PHOSPHOADENOSINE PHOSPHOSULFATE REDUCTASE"/>
    <property type="match status" value="1"/>
</dbReference>
<keyword evidence="7" id="KW-1185">Reference proteome</keyword>
<dbReference type="EMBL" id="CP118166">
    <property type="protein sequence ID" value="WDI33178.1"/>
    <property type="molecule type" value="Genomic_DNA"/>
</dbReference>
<comment type="cofactor">
    <cofactor evidence="4">
        <name>[4Fe-4S] cluster</name>
        <dbReference type="ChEBI" id="CHEBI:49883"/>
    </cofactor>
    <text evidence="4">Binds 1 [4Fe-4S] cluster per subunit.</text>
</comment>
<evidence type="ECO:0000256" key="1">
    <source>
        <dbReference type="ARBA" id="ARBA00009732"/>
    </source>
</evidence>
<dbReference type="KEGG" id="hfl:PUV54_08205"/>
<dbReference type="GO" id="GO:0005737">
    <property type="term" value="C:cytoplasm"/>
    <property type="evidence" value="ECO:0007669"/>
    <property type="project" value="UniProtKB-SubCell"/>
</dbReference>
<keyword evidence="4" id="KW-0411">Iron-sulfur</keyword>
<dbReference type="GO" id="GO:0046872">
    <property type="term" value="F:metal ion binding"/>
    <property type="evidence" value="ECO:0007669"/>
    <property type="project" value="UniProtKB-KW"/>
</dbReference>
<dbReference type="InterPro" id="IPR014729">
    <property type="entry name" value="Rossmann-like_a/b/a_fold"/>
</dbReference>
<feature type="binding site" evidence="4">
    <location>
        <position position="216"/>
    </location>
    <ligand>
        <name>[4Fe-4S] cluster</name>
        <dbReference type="ChEBI" id="CHEBI:49883"/>
    </ligand>
</feature>
<evidence type="ECO:0000313" key="7">
    <source>
        <dbReference type="Proteomes" id="UP001214043"/>
    </source>
</evidence>
<protein>
    <recommendedName>
        <fullName evidence="4">Adenosine 5'-phosphosulfate reductase</fullName>
        <shortName evidence="4">APS reductase</shortName>
        <ecNumber evidence="4">1.8.4.10</ecNumber>
    </recommendedName>
    <alternativeName>
        <fullName evidence="4">5'-adenylylsulfate reductase</fullName>
    </alternativeName>
    <alternativeName>
        <fullName evidence="4">Thioredoxin-dependent 5'-adenylylsulfate reductase</fullName>
    </alternativeName>
</protein>
<dbReference type="SUPFAM" id="SSF52402">
    <property type="entry name" value="Adenine nucleotide alpha hydrolases-like"/>
    <property type="match status" value="1"/>
</dbReference>
<dbReference type="GO" id="GO:0043866">
    <property type="term" value="F:adenylyl-sulfate reductase (thioredoxin) activity"/>
    <property type="evidence" value="ECO:0007669"/>
    <property type="project" value="UniProtKB-EC"/>
</dbReference>
<name>A0AAF0CH94_9PROT</name>
<sequence length="254" mass="27706">MSVIAAASNTARALAPFANDDLEARARRLAMKYSGGDALEILRVAIKEEFPGRIALVSSFGAESAALLHLVSQVDKSVPVIFLETGKHFAQTISYRKRLAEKLGLTDVRNIRPNETVLQARDPAGDLWKRDADACCTLRKVEPLTPALEEFDAWITGRKQFHGGGRVNLPAFEASATHIKVNPLIRWSRIDINAYFEKNDLPAHPLTAQGYPSIGCWPCTHPAASGDDIRAGRWRGAAKTECGIHGRAPTQAVS</sequence>
<keyword evidence="2 4" id="KW-0560">Oxidoreductase</keyword>
<dbReference type="EC" id="1.8.4.10" evidence="4"/>
<dbReference type="NCBIfam" id="NF002537">
    <property type="entry name" value="PRK02090.1"/>
    <property type="match status" value="1"/>
</dbReference>
<proteinExistence type="inferred from homology"/>
<keyword evidence="4" id="KW-0963">Cytoplasm</keyword>
<dbReference type="InterPro" id="IPR004511">
    <property type="entry name" value="PAPS/APS_Rdtase"/>
</dbReference>
<organism evidence="6 7">
    <name type="scientific">Hyphococcus flavus</name>
    <dbReference type="NCBI Taxonomy" id="1866326"/>
    <lineage>
        <taxon>Bacteria</taxon>
        <taxon>Pseudomonadati</taxon>
        <taxon>Pseudomonadota</taxon>
        <taxon>Alphaproteobacteria</taxon>
        <taxon>Parvularculales</taxon>
        <taxon>Parvularculaceae</taxon>
        <taxon>Hyphococcus</taxon>
    </lineage>
</organism>
<reference evidence="6" key="1">
    <citation type="submission" date="2023-02" db="EMBL/GenBank/DDBJ databases">
        <title>Genome sequence of Hyphococcus flavus.</title>
        <authorList>
            <person name="Rong J.-C."/>
            <person name="Zhao Q."/>
            <person name="Yi M."/>
            <person name="Wu J.-Y."/>
        </authorList>
    </citation>
    <scope>NUCLEOTIDE SEQUENCE</scope>
    <source>
        <strain evidence="6">MCCC 1K03223</strain>
    </source>
</reference>
<accession>A0AAF0CH94</accession>
<feature type="domain" description="Phosphoadenosine phosphosulphate reductase" evidence="5">
    <location>
        <begin position="54"/>
        <end position="222"/>
    </location>
</feature>
<dbReference type="AlphaFoldDB" id="A0AAF0CH94"/>
<evidence type="ECO:0000313" key="6">
    <source>
        <dbReference type="EMBL" id="WDI33178.1"/>
    </source>
</evidence>
<comment type="pathway">
    <text evidence="3 4">Sulfur metabolism; hydrogen sulfide biosynthesis; sulfite from sulfate.</text>
</comment>
<dbReference type="Gene3D" id="3.40.50.620">
    <property type="entry name" value="HUPs"/>
    <property type="match status" value="1"/>
</dbReference>
<dbReference type="PIRSF" id="PIRSF000857">
    <property type="entry name" value="PAPS_reductase"/>
    <property type="match status" value="1"/>
</dbReference>
<dbReference type="GO" id="GO:0004604">
    <property type="term" value="F:phosphoadenylyl-sulfate reductase (thioredoxin) activity"/>
    <property type="evidence" value="ECO:0007669"/>
    <property type="project" value="UniProtKB-UniRule"/>
</dbReference>
<comment type="function">
    <text evidence="4">Catalyzes the formation of sulfite from adenosine 5'-phosphosulfate (APS) using thioredoxin as an electron donor.</text>
</comment>
<dbReference type="GO" id="GO:0070814">
    <property type="term" value="P:hydrogen sulfide biosynthetic process"/>
    <property type="evidence" value="ECO:0007669"/>
    <property type="project" value="UniProtKB-UniRule"/>
</dbReference>
<dbReference type="Pfam" id="PF01507">
    <property type="entry name" value="PAPS_reduct"/>
    <property type="match status" value="1"/>
</dbReference>
<feature type="binding site" evidence="4">
    <location>
        <position position="136"/>
    </location>
    <ligand>
        <name>[4Fe-4S] cluster</name>
        <dbReference type="ChEBI" id="CHEBI:49883"/>
    </ligand>
</feature>
<feature type="active site" description="Nucleophile; cysteine thiosulfonate intermediate" evidence="4">
    <location>
        <position position="242"/>
    </location>
</feature>
<dbReference type="InterPro" id="IPR002500">
    <property type="entry name" value="PAPS_reduct_dom"/>
</dbReference>
<dbReference type="GO" id="GO:0019379">
    <property type="term" value="P:sulfate assimilation, phosphoadenylyl sulfate reduction by phosphoadenylyl-sulfate reductase (thioredoxin)"/>
    <property type="evidence" value="ECO:0007669"/>
    <property type="project" value="UniProtKB-UniRule"/>
</dbReference>
<dbReference type="RefSeq" id="WP_274495146.1">
    <property type="nucleotide sequence ID" value="NZ_CP118166.1"/>
</dbReference>
<comment type="subcellular location">
    <subcellularLocation>
        <location evidence="4">Cytoplasm</location>
    </subcellularLocation>
</comment>
<evidence type="ECO:0000259" key="5">
    <source>
        <dbReference type="Pfam" id="PF01507"/>
    </source>
</evidence>
<keyword evidence="4" id="KW-0479">Metal-binding</keyword>
<dbReference type="Proteomes" id="UP001214043">
    <property type="component" value="Chromosome"/>
</dbReference>
<comment type="catalytic activity">
    <reaction evidence="4">
        <text>[thioredoxin]-disulfide + sulfite + AMP + 2 H(+) = adenosine 5'-phosphosulfate + [thioredoxin]-dithiol</text>
        <dbReference type="Rhea" id="RHEA:21976"/>
        <dbReference type="Rhea" id="RHEA-COMP:10698"/>
        <dbReference type="Rhea" id="RHEA-COMP:10700"/>
        <dbReference type="ChEBI" id="CHEBI:15378"/>
        <dbReference type="ChEBI" id="CHEBI:17359"/>
        <dbReference type="ChEBI" id="CHEBI:29950"/>
        <dbReference type="ChEBI" id="CHEBI:50058"/>
        <dbReference type="ChEBI" id="CHEBI:58243"/>
        <dbReference type="ChEBI" id="CHEBI:456215"/>
        <dbReference type="EC" id="1.8.4.10"/>
    </reaction>
</comment>
<evidence type="ECO:0000256" key="4">
    <source>
        <dbReference type="HAMAP-Rule" id="MF_00063"/>
    </source>
</evidence>
<dbReference type="GO" id="GO:0051539">
    <property type="term" value="F:4 iron, 4 sulfur cluster binding"/>
    <property type="evidence" value="ECO:0007669"/>
    <property type="project" value="UniProtKB-UniRule"/>
</dbReference>
<gene>
    <name evidence="4" type="primary">cysH</name>
    <name evidence="6" type="ORF">PUV54_08205</name>
</gene>
<dbReference type="HAMAP" id="MF_00063">
    <property type="entry name" value="CysH"/>
    <property type="match status" value="1"/>
</dbReference>
<comment type="similarity">
    <text evidence="1 4">Belongs to the PAPS reductase family. CysH subfamily.</text>
</comment>
<feature type="binding site" evidence="4">
    <location>
        <position position="135"/>
    </location>
    <ligand>
        <name>[4Fe-4S] cluster</name>
        <dbReference type="ChEBI" id="CHEBI:49883"/>
    </ligand>
</feature>